<dbReference type="EMBL" id="ANNX02000077">
    <property type="protein sequence ID" value="KYC34669.1"/>
    <property type="molecule type" value="Genomic_DNA"/>
</dbReference>
<feature type="compositionally biased region" description="Acidic residues" evidence="2">
    <location>
        <begin position="71"/>
        <end position="80"/>
    </location>
</feature>
<dbReference type="AlphaFoldDB" id="A0A139WQF6"/>
<feature type="coiled-coil region" evidence="1">
    <location>
        <begin position="8"/>
        <end position="42"/>
    </location>
</feature>
<comment type="caution">
    <text evidence="3">The sequence shown here is derived from an EMBL/GenBank/DDBJ whole genome shotgun (WGS) entry which is preliminary data.</text>
</comment>
<evidence type="ECO:0000313" key="3">
    <source>
        <dbReference type="EMBL" id="KYC34669.1"/>
    </source>
</evidence>
<gene>
    <name evidence="3" type="ORF">WA1_50605</name>
</gene>
<feature type="compositionally biased region" description="Polar residues" evidence="2">
    <location>
        <begin position="100"/>
        <end position="110"/>
    </location>
</feature>
<evidence type="ECO:0000256" key="1">
    <source>
        <dbReference type="SAM" id="Coils"/>
    </source>
</evidence>
<dbReference type="STRING" id="128403.WA1_50605"/>
<proteinExistence type="predicted"/>
<accession>A0A139WQF6</accession>
<keyword evidence="1" id="KW-0175">Coiled coil</keyword>
<sequence>MLEYSSILRLLEAERDRYVLEAAELERRLQHVRNQTTSLEVLISGYAKEEQMYPSQRRFFESSSQALLEDSPTDEADGEESGTTGALDTLTPEKEDTRLDTAQQSSVEVNQSAIAQETAAKAIASPPTPNPNHQSPIPLDETVAPEVEPDISDIPKLNTPRKPGTLAMLGEFQEYSVSNAILILMRRRPELHFQIDAIVRDLYGDELTPEQFKNAKMNVGKALSTGVNIGLWHRVLRASGVYTLHYEKGVTAKPSRRS</sequence>
<feature type="region of interest" description="Disordered" evidence="2">
    <location>
        <begin position="66"/>
        <end position="140"/>
    </location>
</feature>
<dbReference type="RefSeq" id="WP_017749981.1">
    <property type="nucleotide sequence ID" value="NZ_KQ976356.1"/>
</dbReference>
<evidence type="ECO:0000313" key="4">
    <source>
        <dbReference type="Proteomes" id="UP000076925"/>
    </source>
</evidence>
<dbReference type="OrthoDB" id="512013at2"/>
<evidence type="ECO:0000256" key="2">
    <source>
        <dbReference type="SAM" id="MobiDB-lite"/>
    </source>
</evidence>
<protein>
    <submittedName>
        <fullName evidence="3">Uncharacterized protein</fullName>
    </submittedName>
</protein>
<organism evidence="3 4">
    <name type="scientific">Scytonema hofmannii PCC 7110</name>
    <dbReference type="NCBI Taxonomy" id="128403"/>
    <lineage>
        <taxon>Bacteria</taxon>
        <taxon>Bacillati</taxon>
        <taxon>Cyanobacteriota</taxon>
        <taxon>Cyanophyceae</taxon>
        <taxon>Nostocales</taxon>
        <taxon>Scytonemataceae</taxon>
        <taxon>Scytonema</taxon>
    </lineage>
</organism>
<feature type="compositionally biased region" description="Low complexity" evidence="2">
    <location>
        <begin position="111"/>
        <end position="125"/>
    </location>
</feature>
<name>A0A139WQF6_9CYAN</name>
<reference evidence="3 4" key="1">
    <citation type="journal article" date="2013" name="Genome Biol. Evol.">
        <title>Genomes of Stigonematalean cyanobacteria (subsection V) and the evolution of oxygenic photosynthesis from prokaryotes to plastids.</title>
        <authorList>
            <person name="Dagan T."/>
            <person name="Roettger M."/>
            <person name="Stucken K."/>
            <person name="Landan G."/>
            <person name="Koch R."/>
            <person name="Major P."/>
            <person name="Gould S.B."/>
            <person name="Goremykin V.V."/>
            <person name="Rippka R."/>
            <person name="Tandeau de Marsac N."/>
            <person name="Gugger M."/>
            <person name="Lockhart P.J."/>
            <person name="Allen J.F."/>
            <person name="Brune I."/>
            <person name="Maus I."/>
            <person name="Puhler A."/>
            <person name="Martin W.F."/>
        </authorList>
    </citation>
    <scope>NUCLEOTIDE SEQUENCE [LARGE SCALE GENOMIC DNA]</scope>
    <source>
        <strain evidence="3 4">PCC 7110</strain>
    </source>
</reference>
<keyword evidence="4" id="KW-1185">Reference proteome</keyword>
<dbReference type="Proteomes" id="UP000076925">
    <property type="component" value="Unassembled WGS sequence"/>
</dbReference>